<reference evidence="3 4" key="1">
    <citation type="submission" date="2019-07" db="EMBL/GenBank/DDBJ databases">
        <authorList>
            <person name="Cremers G."/>
        </authorList>
    </citation>
    <scope>NUCLEOTIDE SEQUENCE [LARGE SCALE GENOMIC DNA]</scope>
</reference>
<feature type="domain" description="SpoVT-AbrB" evidence="2">
    <location>
        <begin position="12"/>
        <end position="57"/>
    </location>
</feature>
<accession>A0A564ZJS1</accession>
<name>A0A564ZJS1_9BACT</name>
<evidence type="ECO:0000259" key="2">
    <source>
        <dbReference type="PROSITE" id="PS51740"/>
    </source>
</evidence>
<keyword evidence="4" id="KW-1185">Reference proteome</keyword>
<dbReference type="AlphaFoldDB" id="A0A564ZJS1"/>
<protein>
    <submittedName>
        <fullName evidence="3">SpoVT / AbrB like domain protein</fullName>
    </submittedName>
</protein>
<dbReference type="Gene3D" id="2.10.260.10">
    <property type="match status" value="1"/>
</dbReference>
<dbReference type="Pfam" id="PF04014">
    <property type="entry name" value="MazE_antitoxin"/>
    <property type="match status" value="1"/>
</dbReference>
<dbReference type="Proteomes" id="UP000334340">
    <property type="component" value="Unassembled WGS sequence"/>
</dbReference>
<evidence type="ECO:0000313" key="4">
    <source>
        <dbReference type="Proteomes" id="UP000334340"/>
    </source>
</evidence>
<dbReference type="InterPro" id="IPR037914">
    <property type="entry name" value="SpoVT-AbrB_sf"/>
</dbReference>
<gene>
    <name evidence="3" type="ORF">MELA_01172</name>
</gene>
<dbReference type="NCBIfam" id="TIGR01439">
    <property type="entry name" value="lp_hng_hel_AbrB"/>
    <property type="match status" value="1"/>
</dbReference>
<dbReference type="SUPFAM" id="SSF89447">
    <property type="entry name" value="AbrB/MazE/MraZ-like"/>
    <property type="match status" value="1"/>
</dbReference>
<dbReference type="EMBL" id="CABIKM010000018">
    <property type="protein sequence ID" value="VUZ84798.1"/>
    <property type="molecule type" value="Genomic_DNA"/>
</dbReference>
<proteinExistence type="predicted"/>
<evidence type="ECO:0000256" key="1">
    <source>
        <dbReference type="PROSITE-ProRule" id="PRU01076"/>
    </source>
</evidence>
<dbReference type="InterPro" id="IPR007159">
    <property type="entry name" value="SpoVT-AbrB_dom"/>
</dbReference>
<organism evidence="3 4">
    <name type="scientific">Candidatus Methylomirabilis lanthanidiphila</name>
    <dbReference type="NCBI Taxonomy" id="2211376"/>
    <lineage>
        <taxon>Bacteria</taxon>
        <taxon>Candidatus Methylomirabilota</taxon>
        <taxon>Candidatus Methylomirabilia</taxon>
        <taxon>Candidatus Methylomirabilales</taxon>
        <taxon>Candidatus Methylomirabilaceae</taxon>
        <taxon>Candidatus Methylomirabilis</taxon>
    </lineage>
</organism>
<dbReference type="SMART" id="SM00966">
    <property type="entry name" value="SpoVT_AbrB"/>
    <property type="match status" value="1"/>
</dbReference>
<sequence length="93" mass="10423">MLAFIRIGGIIMPITQLSEKGQILVPKALRRKLGLKPGARVQLTEEEGRLTLSPVPPDPIAAATGFLTGHFSLTADLRREHREEIRRERKTRT</sequence>
<dbReference type="PROSITE" id="PS51740">
    <property type="entry name" value="SPOVT_ABRB"/>
    <property type="match status" value="1"/>
</dbReference>
<evidence type="ECO:0000313" key="3">
    <source>
        <dbReference type="EMBL" id="VUZ84798.1"/>
    </source>
</evidence>
<keyword evidence="1" id="KW-0238">DNA-binding</keyword>
<dbReference type="GO" id="GO:0003677">
    <property type="term" value="F:DNA binding"/>
    <property type="evidence" value="ECO:0007669"/>
    <property type="project" value="UniProtKB-UniRule"/>
</dbReference>